<accession>D7U9X3</accession>
<dbReference type="SUPFAM" id="SSF51126">
    <property type="entry name" value="Pectin lyase-like"/>
    <property type="match status" value="1"/>
</dbReference>
<dbReference type="InterPro" id="IPR006501">
    <property type="entry name" value="Pectinesterase_inhib_dom"/>
</dbReference>
<comment type="catalytic activity">
    <reaction evidence="9">
        <text>[(1-&gt;4)-alpha-D-galacturonosyl methyl ester](n) + n H2O = [(1-&gt;4)-alpha-D-galacturonosyl](n) + n methanol + n H(+)</text>
        <dbReference type="Rhea" id="RHEA:22380"/>
        <dbReference type="Rhea" id="RHEA-COMP:14570"/>
        <dbReference type="Rhea" id="RHEA-COMP:14573"/>
        <dbReference type="ChEBI" id="CHEBI:15377"/>
        <dbReference type="ChEBI" id="CHEBI:15378"/>
        <dbReference type="ChEBI" id="CHEBI:17790"/>
        <dbReference type="ChEBI" id="CHEBI:140522"/>
        <dbReference type="ChEBI" id="CHEBI:140523"/>
        <dbReference type="EC" id="3.1.1.11"/>
    </reaction>
</comment>
<keyword evidence="5" id="KW-0378">Hydrolase</keyword>
<keyword evidence="6" id="KW-0063">Aspartyl esterase</keyword>
<evidence type="ECO:0000313" key="16">
    <source>
        <dbReference type="Proteomes" id="UP000009183"/>
    </source>
</evidence>
<keyword evidence="8" id="KW-0325">Glycoprotein</keyword>
<dbReference type="SUPFAM" id="SSF101148">
    <property type="entry name" value="Plant invertase/pectin methylesterase inhibitor"/>
    <property type="match status" value="1"/>
</dbReference>
<name>D7U9X3_VITVI</name>
<dbReference type="FunFam" id="2.160.20.10:FF:000001">
    <property type="entry name" value="Pectinesterase"/>
    <property type="match status" value="1"/>
</dbReference>
<feature type="compositionally biased region" description="Basic and acidic residues" evidence="12">
    <location>
        <begin position="702"/>
        <end position="712"/>
    </location>
</feature>
<dbReference type="GO" id="GO:0042545">
    <property type="term" value="P:cell wall modification"/>
    <property type="evidence" value="ECO:0007669"/>
    <property type="project" value="InterPro"/>
</dbReference>
<evidence type="ECO:0000256" key="6">
    <source>
        <dbReference type="ARBA" id="ARBA00023085"/>
    </source>
</evidence>
<dbReference type="Pfam" id="PF04043">
    <property type="entry name" value="PMEI"/>
    <property type="match status" value="1"/>
</dbReference>
<gene>
    <name evidence="15" type="ordered locus">VIT_14s0060g01950</name>
</gene>
<dbReference type="AlphaFoldDB" id="D7U9X3"/>
<sequence length="769" mass="86476">MAQNYYNNDRGKKKKLAIIGFSSIFLVAMVIAVIASVSSSSSDSGNAQKQEISSSMKAIQAICQPTDYKDACVNSLTSKAGNTTDPKDLVQAAFASAMEHLSAAAKNSTLLQELNKDPRASQALQNCEDLVNYAIDDLKKSFNQVGDFDYSKMDNIIADIKIWLSAVITYQETCLDGFENTTGDAGEKMRQILKTSMELSSNGLAIVGEVSSILSNLQLANLNRRLLSDDPADPDNHIDDEFPYWSHSEGRKLLQANVSELKPNLTVAKDGSGDFKTINEAIRQLPKFSNQTFILYIKKGIYEEQVQINKTFTNLMMVGDGPTKTKITGSLNFVDGTPTFKTATVAVLGDGFIAKGIGFENSAGAAKHQAVALRVQSDRSIFYNCQMDGYQDTLYTHTKRQFYRDCTISGTIDFIFGDAAVIFQNCTFVVRKPLDNQQCIVTAQGRKERRQPSAIIIQNSTFTADPEYYPYRNELKSYLGRPWKEFSRTIIMESYIEDLIQPSGWLPWAGDFALRTCFYTEFRNRGPGAKTHDRVKWRGIKTIKPSHAIDFAPGRFLSGDRWIPSTGVPYNSGLFTLLSNVTTKSQEPQSAAQTLPFSMAASTSSSSSDSSRRDHRRRRLHRREKDDALKIRKKSRSHTKRRRRHSDSSSSSSIDYSRSDSSSDSKHETSNHLKRRKHNDRPKKNKEKERSKSHHRKRHKQKDKEKEQDERSSSPVQLSKFLGRGKDDSVRRSAVSGKKILLKLDKSKEDKAAENKRNELLKFLNASYD</sequence>
<dbReference type="EMBL" id="FN596746">
    <property type="protein sequence ID" value="CBI39537.3"/>
    <property type="molecule type" value="Genomic_DNA"/>
</dbReference>
<evidence type="ECO:0000256" key="4">
    <source>
        <dbReference type="ARBA" id="ARBA00013229"/>
    </source>
</evidence>
<evidence type="ECO:0000256" key="13">
    <source>
        <dbReference type="SAM" id="Phobius"/>
    </source>
</evidence>
<feature type="compositionally biased region" description="Basic and acidic residues" evidence="12">
    <location>
        <begin position="742"/>
        <end position="760"/>
    </location>
</feature>
<feature type="transmembrane region" description="Helical" evidence="13">
    <location>
        <begin position="16"/>
        <end position="37"/>
    </location>
</feature>
<dbReference type="HOGENOM" id="CLU_012243_9_0_1"/>
<dbReference type="InterPro" id="IPR011050">
    <property type="entry name" value="Pectin_lyase_fold/virulence"/>
</dbReference>
<evidence type="ECO:0000256" key="12">
    <source>
        <dbReference type="SAM" id="MobiDB-lite"/>
    </source>
</evidence>
<evidence type="ECO:0000256" key="1">
    <source>
        <dbReference type="ARBA" id="ARBA00005184"/>
    </source>
</evidence>
<feature type="region of interest" description="Disordered" evidence="12">
    <location>
        <begin position="587"/>
        <end position="769"/>
    </location>
</feature>
<comment type="function">
    <text evidence="10">Acts in the modification of cell walls via demethylesterification of cell wall pectin.</text>
</comment>
<dbReference type="InterPro" id="IPR033131">
    <property type="entry name" value="Pectinesterase_Asp_AS"/>
</dbReference>
<dbReference type="Pfam" id="PF01095">
    <property type="entry name" value="Pectinesterase"/>
    <property type="match status" value="1"/>
</dbReference>
<dbReference type="GO" id="GO:0030599">
    <property type="term" value="F:pectinesterase activity"/>
    <property type="evidence" value="ECO:0000318"/>
    <property type="project" value="GO_Central"/>
</dbReference>
<feature type="compositionally biased region" description="Basic residues" evidence="12">
    <location>
        <begin position="672"/>
        <end position="701"/>
    </location>
</feature>
<comment type="similarity">
    <text evidence="3">In the C-terminal section; belongs to the pectinesterase family.</text>
</comment>
<dbReference type="GO" id="GO:0045490">
    <property type="term" value="P:pectin catabolic process"/>
    <property type="evidence" value="ECO:0007669"/>
    <property type="project" value="UniProtKB-UniPathway"/>
</dbReference>
<dbReference type="PROSITE" id="PS00503">
    <property type="entry name" value="PECTINESTERASE_2"/>
    <property type="match status" value="1"/>
</dbReference>
<evidence type="ECO:0000256" key="9">
    <source>
        <dbReference type="ARBA" id="ARBA00047928"/>
    </source>
</evidence>
<dbReference type="FunCoup" id="D7U9X3">
    <property type="interactions" value="139"/>
</dbReference>
<keyword evidence="13" id="KW-0472">Membrane</keyword>
<dbReference type="FunFam" id="1.20.140.40:FF:000001">
    <property type="entry name" value="Pectinesterase"/>
    <property type="match status" value="1"/>
</dbReference>
<keyword evidence="16" id="KW-1185">Reference proteome</keyword>
<proteinExistence type="inferred from homology"/>
<evidence type="ECO:0000313" key="15">
    <source>
        <dbReference type="EMBL" id="CBI39537.3"/>
    </source>
</evidence>
<dbReference type="NCBIfam" id="TIGR01614">
    <property type="entry name" value="PME_inhib"/>
    <property type="match status" value="1"/>
</dbReference>
<dbReference type="GO" id="GO:0046910">
    <property type="term" value="F:pectinesterase inhibitor activity"/>
    <property type="evidence" value="ECO:0000318"/>
    <property type="project" value="GO_Central"/>
</dbReference>
<dbReference type="CDD" id="cd15798">
    <property type="entry name" value="PMEI-like_3"/>
    <property type="match status" value="1"/>
</dbReference>
<comment type="similarity">
    <text evidence="2">In the N-terminal section; belongs to the PMEI family.</text>
</comment>
<evidence type="ECO:0000256" key="7">
    <source>
        <dbReference type="ARBA" id="ARBA00023157"/>
    </source>
</evidence>
<keyword evidence="13" id="KW-0812">Transmembrane</keyword>
<dbReference type="Proteomes" id="UP000009183">
    <property type="component" value="Chromosome 14"/>
</dbReference>
<reference evidence="16" key="1">
    <citation type="journal article" date="2007" name="Nature">
        <title>The grapevine genome sequence suggests ancestral hexaploidization in major angiosperm phyla.</title>
        <authorList>
            <consortium name="The French-Italian Public Consortium for Grapevine Genome Characterization."/>
            <person name="Jaillon O."/>
            <person name="Aury J.-M."/>
            <person name="Noel B."/>
            <person name="Policriti A."/>
            <person name="Clepet C."/>
            <person name="Casagrande A."/>
            <person name="Choisne N."/>
            <person name="Aubourg S."/>
            <person name="Vitulo N."/>
            <person name="Jubin C."/>
            <person name="Vezzi A."/>
            <person name="Legeai F."/>
            <person name="Hugueney P."/>
            <person name="Dasilva C."/>
            <person name="Horner D."/>
            <person name="Mica E."/>
            <person name="Jublot D."/>
            <person name="Poulain J."/>
            <person name="Bruyere C."/>
            <person name="Billault A."/>
            <person name="Segurens B."/>
            <person name="Gouyvenoux M."/>
            <person name="Ugarte E."/>
            <person name="Cattonaro F."/>
            <person name="Anthouard V."/>
            <person name="Vico V."/>
            <person name="Del Fabbro C."/>
            <person name="Alaux M."/>
            <person name="Di Gaspero G."/>
            <person name="Dumas V."/>
            <person name="Felice N."/>
            <person name="Paillard S."/>
            <person name="Juman I."/>
            <person name="Moroldo M."/>
            <person name="Scalabrin S."/>
            <person name="Canaguier A."/>
            <person name="Le Clainche I."/>
            <person name="Malacrida G."/>
            <person name="Durand E."/>
            <person name="Pesole G."/>
            <person name="Laucou V."/>
            <person name="Chatelet P."/>
            <person name="Merdinoglu D."/>
            <person name="Delledonne M."/>
            <person name="Pezzotti M."/>
            <person name="Lecharny A."/>
            <person name="Scarpelli C."/>
            <person name="Artiguenave F."/>
            <person name="Pe M.E."/>
            <person name="Valle G."/>
            <person name="Morgante M."/>
            <person name="Caboche M."/>
            <person name="Adam-Blondon A.-F."/>
            <person name="Weissenbach J."/>
            <person name="Quetier F."/>
            <person name="Wincker P."/>
        </authorList>
    </citation>
    <scope>NUCLEOTIDE SEQUENCE [LARGE SCALE GENOMIC DNA]</scope>
    <source>
        <strain evidence="16">cv. Pinot noir / PN40024</strain>
    </source>
</reference>
<dbReference type="SMART" id="SM00856">
    <property type="entry name" value="PMEI"/>
    <property type="match status" value="1"/>
</dbReference>
<feature type="active site" evidence="11">
    <location>
        <position position="413"/>
    </location>
</feature>
<dbReference type="eggNOG" id="ENOG502QPZF">
    <property type="taxonomic scope" value="Eukaryota"/>
</dbReference>
<feature type="compositionally biased region" description="Basic and acidic residues" evidence="12">
    <location>
        <begin position="657"/>
        <end position="671"/>
    </location>
</feature>
<dbReference type="OrthoDB" id="2019149at2759"/>
<comment type="pathway">
    <text evidence="1">Glycan metabolism; pectin degradation; 2-dehydro-3-deoxy-D-gluconate from pectin: step 1/5.</text>
</comment>
<dbReference type="EC" id="3.1.1.11" evidence="4"/>
<dbReference type="Gene3D" id="1.20.140.40">
    <property type="entry name" value="Invertase/pectin methylesterase inhibitor family protein"/>
    <property type="match status" value="1"/>
</dbReference>
<dbReference type="InterPro" id="IPR012334">
    <property type="entry name" value="Pectin_lyas_fold"/>
</dbReference>
<evidence type="ECO:0000256" key="8">
    <source>
        <dbReference type="ARBA" id="ARBA00023180"/>
    </source>
</evidence>
<feature type="compositionally biased region" description="Basic residues" evidence="12">
    <location>
        <begin position="631"/>
        <end position="645"/>
    </location>
</feature>
<feature type="domain" description="Pectinesterase inhibitor" evidence="14">
    <location>
        <begin position="54"/>
        <end position="206"/>
    </location>
</feature>
<organism evidence="15 16">
    <name type="scientific">Vitis vinifera</name>
    <name type="common">Grape</name>
    <dbReference type="NCBI Taxonomy" id="29760"/>
    <lineage>
        <taxon>Eukaryota</taxon>
        <taxon>Viridiplantae</taxon>
        <taxon>Streptophyta</taxon>
        <taxon>Embryophyta</taxon>
        <taxon>Tracheophyta</taxon>
        <taxon>Spermatophyta</taxon>
        <taxon>Magnoliopsida</taxon>
        <taxon>eudicotyledons</taxon>
        <taxon>Gunneridae</taxon>
        <taxon>Pentapetalae</taxon>
        <taxon>rosids</taxon>
        <taxon>Vitales</taxon>
        <taxon>Vitaceae</taxon>
        <taxon>Viteae</taxon>
        <taxon>Vitis</taxon>
    </lineage>
</organism>
<dbReference type="OMA" id="ITHEQTC"/>
<keyword evidence="13" id="KW-1133">Transmembrane helix</keyword>
<evidence type="ECO:0000256" key="11">
    <source>
        <dbReference type="PROSITE-ProRule" id="PRU10040"/>
    </source>
</evidence>
<dbReference type="InParanoid" id="D7U9X3"/>
<dbReference type="STRING" id="29760.D7U9X3"/>
<dbReference type="UniPathway" id="UPA00545">
    <property type="reaction ID" value="UER00823"/>
</dbReference>
<evidence type="ECO:0000256" key="3">
    <source>
        <dbReference type="ARBA" id="ARBA00007786"/>
    </source>
</evidence>
<evidence type="ECO:0000259" key="14">
    <source>
        <dbReference type="SMART" id="SM00856"/>
    </source>
</evidence>
<evidence type="ECO:0000256" key="5">
    <source>
        <dbReference type="ARBA" id="ARBA00022801"/>
    </source>
</evidence>
<dbReference type="PANTHER" id="PTHR31707">
    <property type="entry name" value="PECTINESTERASE"/>
    <property type="match status" value="1"/>
</dbReference>
<evidence type="ECO:0000256" key="2">
    <source>
        <dbReference type="ARBA" id="ARBA00006027"/>
    </source>
</evidence>
<dbReference type="InterPro" id="IPR000070">
    <property type="entry name" value="Pectinesterase_cat"/>
</dbReference>
<evidence type="ECO:0000256" key="10">
    <source>
        <dbReference type="ARBA" id="ARBA00057335"/>
    </source>
</evidence>
<keyword evidence="7" id="KW-1015">Disulfide bond</keyword>
<protein>
    <recommendedName>
        <fullName evidence="4">pectinesterase</fullName>
        <ecNumber evidence="4">3.1.1.11</ecNumber>
    </recommendedName>
</protein>
<dbReference type="Gene3D" id="2.160.20.10">
    <property type="entry name" value="Single-stranded right-handed beta-helix, Pectin lyase-like"/>
    <property type="match status" value="1"/>
</dbReference>
<feature type="compositionally biased region" description="Polar residues" evidence="12">
    <location>
        <begin position="587"/>
        <end position="596"/>
    </location>
</feature>
<dbReference type="PaxDb" id="29760-VIT_14s0060g01950.t01"/>
<feature type="compositionally biased region" description="Basic residues" evidence="12">
    <location>
        <begin position="613"/>
        <end position="622"/>
    </location>
</feature>
<dbReference type="InterPro" id="IPR035513">
    <property type="entry name" value="Invertase/methylesterase_inhib"/>
</dbReference>